<evidence type="ECO:0000259" key="4">
    <source>
        <dbReference type="PROSITE" id="PS50977"/>
    </source>
</evidence>
<evidence type="ECO:0000256" key="2">
    <source>
        <dbReference type="ARBA" id="ARBA00023125"/>
    </source>
</evidence>
<feature type="domain" description="HTH tetR-type" evidence="4">
    <location>
        <begin position="10"/>
        <end position="70"/>
    </location>
</feature>
<sequence length="205" mass="22793">MTSKATRSPYLKKQDYIDAALEVVDAQGLDKLSVRAVADRLGVSQMALYKHFKNKDALLSATLDEFIYRADVIPSNRLGWENWTLTMAQRMYEALYRDSKWVSKLGSFTVGPTGLTVTRTFIDKLIRSGFSEQTALHAYFAMIHAVLGAVTIQTALDANQPVSTSKARATATETEAATFDKMPRQIDISLPLLISALKQELVDKN</sequence>
<dbReference type="PROSITE" id="PS50977">
    <property type="entry name" value="HTH_TETR_2"/>
    <property type="match status" value="1"/>
</dbReference>
<evidence type="ECO:0000313" key="5">
    <source>
        <dbReference type="EMBL" id="MBD2859406.1"/>
    </source>
</evidence>
<evidence type="ECO:0000256" key="1">
    <source>
        <dbReference type="ARBA" id="ARBA00002856"/>
    </source>
</evidence>
<dbReference type="RefSeq" id="WP_190765221.1">
    <property type="nucleotide sequence ID" value="NZ_JACXLD010000005.1"/>
</dbReference>
<dbReference type="EMBL" id="JACXLD010000005">
    <property type="protein sequence ID" value="MBD2859406.1"/>
    <property type="molecule type" value="Genomic_DNA"/>
</dbReference>
<dbReference type="InterPro" id="IPR050109">
    <property type="entry name" value="HTH-type_TetR-like_transc_reg"/>
</dbReference>
<comment type="function">
    <text evidence="1">TetR is the repressor of the tetracycline resistance element; its N-terminal region forms a helix-turn-helix structure and binds DNA. Binding of tetracycline to TetR reduces the repressor affinity for the tetracycline resistance gene (tetA) promoter operator sites.</text>
</comment>
<dbReference type="Pfam" id="PF00440">
    <property type="entry name" value="TetR_N"/>
    <property type="match status" value="1"/>
</dbReference>
<dbReference type="Gene3D" id="1.10.357.10">
    <property type="entry name" value="Tetracycline Repressor, domain 2"/>
    <property type="match status" value="1"/>
</dbReference>
<dbReference type="GO" id="GO:0045892">
    <property type="term" value="P:negative regulation of DNA-templated transcription"/>
    <property type="evidence" value="ECO:0007669"/>
    <property type="project" value="InterPro"/>
</dbReference>
<keyword evidence="6" id="KW-1185">Reference proteome</keyword>
<comment type="caution">
    <text evidence="5">The sequence shown here is derived from an EMBL/GenBank/DDBJ whole genome shotgun (WGS) entry which is preliminary data.</text>
</comment>
<name>A0A927C4F7_9GAMM</name>
<dbReference type="Proteomes" id="UP000610558">
    <property type="component" value="Unassembled WGS sequence"/>
</dbReference>
<dbReference type="GO" id="GO:0046677">
    <property type="term" value="P:response to antibiotic"/>
    <property type="evidence" value="ECO:0007669"/>
    <property type="project" value="InterPro"/>
</dbReference>
<dbReference type="PANTHER" id="PTHR30055">
    <property type="entry name" value="HTH-TYPE TRANSCRIPTIONAL REGULATOR RUTR"/>
    <property type="match status" value="1"/>
</dbReference>
<dbReference type="SUPFAM" id="SSF48498">
    <property type="entry name" value="Tetracyclin repressor-like, C-terminal domain"/>
    <property type="match status" value="1"/>
</dbReference>
<protein>
    <submittedName>
        <fullName evidence="5">TetR family transcriptional regulator</fullName>
    </submittedName>
</protein>
<dbReference type="PRINTS" id="PR00400">
    <property type="entry name" value="TETREPRESSOR"/>
</dbReference>
<evidence type="ECO:0000256" key="3">
    <source>
        <dbReference type="PROSITE-ProRule" id="PRU00335"/>
    </source>
</evidence>
<dbReference type="InterPro" id="IPR009057">
    <property type="entry name" value="Homeodomain-like_sf"/>
</dbReference>
<reference evidence="5" key="1">
    <citation type="submission" date="2020-09" db="EMBL/GenBank/DDBJ databases">
        <authorList>
            <person name="Yoon J.-W."/>
        </authorList>
    </citation>
    <scope>NUCLEOTIDE SEQUENCE</scope>
    <source>
        <strain evidence="5">KMU-158</strain>
    </source>
</reference>
<dbReference type="InterPro" id="IPR001647">
    <property type="entry name" value="HTH_TetR"/>
</dbReference>
<dbReference type="PRINTS" id="PR00455">
    <property type="entry name" value="HTHTETR"/>
</dbReference>
<dbReference type="InterPro" id="IPR003012">
    <property type="entry name" value="Tet_transcr_reg_TetR"/>
</dbReference>
<dbReference type="GO" id="GO:0003700">
    <property type="term" value="F:DNA-binding transcription factor activity"/>
    <property type="evidence" value="ECO:0007669"/>
    <property type="project" value="TreeGrafter"/>
</dbReference>
<dbReference type="PANTHER" id="PTHR30055:SF239">
    <property type="entry name" value="TRANSCRIPTIONAL REGULATORY PROTEIN"/>
    <property type="match status" value="1"/>
</dbReference>
<accession>A0A927C4F7</accession>
<dbReference type="GO" id="GO:0000976">
    <property type="term" value="F:transcription cis-regulatory region binding"/>
    <property type="evidence" value="ECO:0007669"/>
    <property type="project" value="TreeGrafter"/>
</dbReference>
<organism evidence="5 6">
    <name type="scientific">Spongiibacter pelagi</name>
    <dbReference type="NCBI Taxonomy" id="2760804"/>
    <lineage>
        <taxon>Bacteria</taxon>
        <taxon>Pseudomonadati</taxon>
        <taxon>Pseudomonadota</taxon>
        <taxon>Gammaproteobacteria</taxon>
        <taxon>Cellvibrionales</taxon>
        <taxon>Spongiibacteraceae</taxon>
        <taxon>Spongiibacter</taxon>
    </lineage>
</organism>
<dbReference type="InterPro" id="IPR036271">
    <property type="entry name" value="Tet_transcr_reg_TetR-rel_C_sf"/>
</dbReference>
<dbReference type="Gene3D" id="1.10.10.60">
    <property type="entry name" value="Homeodomain-like"/>
    <property type="match status" value="1"/>
</dbReference>
<keyword evidence="2 3" id="KW-0238">DNA-binding</keyword>
<feature type="DNA-binding region" description="H-T-H motif" evidence="3">
    <location>
        <begin position="33"/>
        <end position="52"/>
    </location>
</feature>
<gene>
    <name evidence="5" type="ORF">IB286_10355</name>
</gene>
<dbReference type="AlphaFoldDB" id="A0A927C4F7"/>
<evidence type="ECO:0000313" key="6">
    <source>
        <dbReference type="Proteomes" id="UP000610558"/>
    </source>
</evidence>
<proteinExistence type="predicted"/>
<dbReference type="SUPFAM" id="SSF46689">
    <property type="entry name" value="Homeodomain-like"/>
    <property type="match status" value="1"/>
</dbReference>